<comment type="caution">
    <text evidence="2">The sequence shown here is derived from an EMBL/GenBank/DDBJ whole genome shotgun (WGS) entry which is preliminary data.</text>
</comment>
<reference evidence="2 3" key="1">
    <citation type="submission" date="2017-03" db="EMBL/GenBank/DDBJ databases">
        <title>Genome sequence of Lactobacillus bobalius KACC 16343.</title>
        <authorList>
            <person name="Chun J."/>
        </authorList>
    </citation>
    <scope>NUCLEOTIDE SEQUENCE [LARGE SCALE GENOMIC DNA]</scope>
    <source>
        <strain evidence="2 3">KACC 16343</strain>
    </source>
</reference>
<gene>
    <name evidence="2" type="ORF">LKACC16343_01432</name>
</gene>
<dbReference type="RefSeq" id="WP_256970469.1">
    <property type="nucleotide sequence ID" value="NZ_LNUA01000029.1"/>
</dbReference>
<feature type="region of interest" description="Disordered" evidence="1">
    <location>
        <begin position="1"/>
        <end position="44"/>
    </location>
</feature>
<accession>A0A202FAN5</accession>
<sequence length="44" mass="5007">MSQNTHKGMTGHRRPVNQKNGAEKRARTQAVLDFLRGRDAKESK</sequence>
<name>A0A202FAN5_9LACO</name>
<dbReference type="Proteomes" id="UP000196232">
    <property type="component" value="Unassembled WGS sequence"/>
</dbReference>
<dbReference type="EMBL" id="MYFM01000004">
    <property type="protein sequence ID" value="OVE97551.1"/>
    <property type="molecule type" value="Genomic_DNA"/>
</dbReference>
<evidence type="ECO:0000256" key="1">
    <source>
        <dbReference type="SAM" id="MobiDB-lite"/>
    </source>
</evidence>
<proteinExistence type="predicted"/>
<evidence type="ECO:0000313" key="2">
    <source>
        <dbReference type="EMBL" id="OVE97551.1"/>
    </source>
</evidence>
<feature type="compositionally biased region" description="Basic and acidic residues" evidence="1">
    <location>
        <begin position="35"/>
        <end position="44"/>
    </location>
</feature>
<protein>
    <submittedName>
        <fullName evidence="2">Uncharacterized protein</fullName>
    </submittedName>
</protein>
<organism evidence="2 3">
    <name type="scientific">Companilactobacillus bobalius</name>
    <dbReference type="NCBI Taxonomy" id="2801451"/>
    <lineage>
        <taxon>Bacteria</taxon>
        <taxon>Bacillati</taxon>
        <taxon>Bacillota</taxon>
        <taxon>Bacilli</taxon>
        <taxon>Lactobacillales</taxon>
        <taxon>Lactobacillaceae</taxon>
        <taxon>Companilactobacillus</taxon>
    </lineage>
</organism>
<dbReference type="AlphaFoldDB" id="A0A202FAN5"/>
<evidence type="ECO:0000313" key="3">
    <source>
        <dbReference type="Proteomes" id="UP000196232"/>
    </source>
</evidence>